<dbReference type="InterPro" id="IPR046522">
    <property type="entry name" value="DUF6699"/>
</dbReference>
<feature type="domain" description="Protein kinase" evidence="2">
    <location>
        <begin position="115"/>
        <end position="382"/>
    </location>
</feature>
<dbReference type="PROSITE" id="PS00108">
    <property type="entry name" value="PROTEIN_KINASE_ST"/>
    <property type="match status" value="1"/>
</dbReference>
<dbReference type="PANTHER" id="PTHR44329">
    <property type="entry name" value="SERINE/THREONINE-PROTEIN KINASE TNNI3K-RELATED"/>
    <property type="match status" value="1"/>
</dbReference>
<dbReference type="InterPro" id="IPR000719">
    <property type="entry name" value="Prot_kinase_dom"/>
</dbReference>
<feature type="compositionally biased region" description="Polar residues" evidence="1">
    <location>
        <begin position="472"/>
        <end position="492"/>
    </location>
</feature>
<accession>A0A8H5LHB1</accession>
<feature type="compositionally biased region" description="Basic and acidic residues" evidence="1">
    <location>
        <begin position="501"/>
        <end position="516"/>
    </location>
</feature>
<dbReference type="PROSITE" id="PS50011">
    <property type="entry name" value="PROTEIN_KINASE_DOM"/>
    <property type="match status" value="1"/>
</dbReference>
<dbReference type="AlphaFoldDB" id="A0A8H5LHB1"/>
<proteinExistence type="predicted"/>
<gene>
    <name evidence="3" type="ORF">D9756_006791</name>
</gene>
<evidence type="ECO:0000313" key="4">
    <source>
        <dbReference type="Proteomes" id="UP000559027"/>
    </source>
</evidence>
<dbReference type="GO" id="GO:0005524">
    <property type="term" value="F:ATP binding"/>
    <property type="evidence" value="ECO:0007669"/>
    <property type="project" value="InterPro"/>
</dbReference>
<dbReference type="Pfam" id="PF07714">
    <property type="entry name" value="PK_Tyr_Ser-Thr"/>
    <property type="match status" value="1"/>
</dbReference>
<organism evidence="3 4">
    <name type="scientific">Leucocoprinus leucothites</name>
    <dbReference type="NCBI Taxonomy" id="201217"/>
    <lineage>
        <taxon>Eukaryota</taxon>
        <taxon>Fungi</taxon>
        <taxon>Dikarya</taxon>
        <taxon>Basidiomycota</taxon>
        <taxon>Agaricomycotina</taxon>
        <taxon>Agaricomycetes</taxon>
        <taxon>Agaricomycetidae</taxon>
        <taxon>Agaricales</taxon>
        <taxon>Agaricineae</taxon>
        <taxon>Agaricaceae</taxon>
        <taxon>Leucocoprinus</taxon>
    </lineage>
</organism>
<comment type="caution">
    <text evidence="3">The sequence shown here is derived from an EMBL/GenBank/DDBJ whole genome shotgun (WGS) entry which is preliminary data.</text>
</comment>
<dbReference type="InterPro" id="IPR051681">
    <property type="entry name" value="Ser/Thr_Kinases-Pseudokinases"/>
</dbReference>
<name>A0A8H5LHB1_9AGAR</name>
<evidence type="ECO:0000259" key="2">
    <source>
        <dbReference type="PROSITE" id="PS50011"/>
    </source>
</evidence>
<dbReference type="Pfam" id="PF20415">
    <property type="entry name" value="DUF6699"/>
    <property type="match status" value="1"/>
</dbReference>
<dbReference type="Gene3D" id="1.10.510.10">
    <property type="entry name" value="Transferase(Phosphotransferase) domain 1"/>
    <property type="match status" value="1"/>
</dbReference>
<reference evidence="3 4" key="1">
    <citation type="journal article" date="2020" name="ISME J.">
        <title>Uncovering the hidden diversity of litter-decomposition mechanisms in mushroom-forming fungi.</title>
        <authorList>
            <person name="Floudas D."/>
            <person name="Bentzer J."/>
            <person name="Ahren D."/>
            <person name="Johansson T."/>
            <person name="Persson P."/>
            <person name="Tunlid A."/>
        </authorList>
    </citation>
    <scope>NUCLEOTIDE SEQUENCE [LARGE SCALE GENOMIC DNA]</scope>
    <source>
        <strain evidence="3 4">CBS 146.42</strain>
    </source>
</reference>
<evidence type="ECO:0000256" key="1">
    <source>
        <dbReference type="SAM" id="MobiDB-lite"/>
    </source>
</evidence>
<feature type="region of interest" description="Disordered" evidence="1">
    <location>
        <begin position="423"/>
        <end position="537"/>
    </location>
</feature>
<dbReference type="GO" id="GO:0004674">
    <property type="term" value="F:protein serine/threonine kinase activity"/>
    <property type="evidence" value="ECO:0007669"/>
    <property type="project" value="TreeGrafter"/>
</dbReference>
<sequence>MKKVSRSPSKASWFKVPWLRLPSGDAGSSSKSSTAMDRDFNETLLKRLPDLLKNAVVRKAFCDLKRDEAQLVIDYLDSTLQQSIAAGLRKDVVHTLYGMCRAYLLYPRCYVLKDVDFGTHVTGGGFSDIYRGRAGQQPLCLKVVRLFQKSESEALLKMYAKEAILWGNAHHPNIVPFYGIFFRDEAQKQVCLISPWFSNGNLMEYLGNNPSKPRLPFIKDISLGLEYLHNQNCVHGDLKGLNVLVDEFGRACLTDFGLSSIRSDDSVAQSMATSTAQGTTYRWAAPELIESDSAHSSKASDVWAFGCVCYETMTGKLPFYWLSHMPTIRAILDGKHPGDIDDVGKAEGGNITVRRIVMDCWSKDPKHRPECKEIVIRLGATLRREKGDEDKNNVEMQFIRDTMRSKGESLDFQKVAQVLNRIESVSKDKGKSPSSPRLNPKHPEQNTDGNAGEKTNREEVPGKGSLDVPAGSQRQRPASYHESGSTDPSSSLLAVPQQEPEYPRRHSFDASNRVEPELEPGNRQLPATRPRSKSGGENQFVFHPLLDRYAPKKSLMFNLSTPQFSAVKYLGPGRTERISRAELTEPASWPVLSYLRIECDLIPQWPLSLEPNPGYFPRKNLCPGDRIPISLGDILVGLHEHLTTDITSEEWKALSPQDQVAVAQSYTKRCKDMGLGEQIERIQGVKRLDYCFGKVWFRGLTRAGDKTDVWKLYLDKP</sequence>
<dbReference type="OrthoDB" id="3030284at2759"/>
<dbReference type="SMART" id="SM00220">
    <property type="entry name" value="S_TKc"/>
    <property type="match status" value="1"/>
</dbReference>
<protein>
    <recommendedName>
        <fullName evidence="2">Protein kinase domain-containing protein</fullName>
    </recommendedName>
</protein>
<dbReference type="EMBL" id="JAACJO010000006">
    <property type="protein sequence ID" value="KAF5357113.1"/>
    <property type="molecule type" value="Genomic_DNA"/>
</dbReference>
<dbReference type="Proteomes" id="UP000559027">
    <property type="component" value="Unassembled WGS sequence"/>
</dbReference>
<dbReference type="InterPro" id="IPR011009">
    <property type="entry name" value="Kinase-like_dom_sf"/>
</dbReference>
<keyword evidence="4" id="KW-1185">Reference proteome</keyword>
<dbReference type="SUPFAM" id="SSF56112">
    <property type="entry name" value="Protein kinase-like (PK-like)"/>
    <property type="match status" value="1"/>
</dbReference>
<dbReference type="InterPro" id="IPR001245">
    <property type="entry name" value="Ser-Thr/Tyr_kinase_cat_dom"/>
</dbReference>
<dbReference type="InterPro" id="IPR008271">
    <property type="entry name" value="Ser/Thr_kinase_AS"/>
</dbReference>
<evidence type="ECO:0000313" key="3">
    <source>
        <dbReference type="EMBL" id="KAF5357113.1"/>
    </source>
</evidence>